<reference evidence="2 3" key="1">
    <citation type="journal article" date="2010" name="Int. J. Syst. Evol. Microbiol.">
        <title>Sphingopyxis bauzanensis sp. nov., a psychrophilic bacterium isolated from soil.</title>
        <authorList>
            <person name="Zhang D.C."/>
            <person name="Liu H.C."/>
            <person name="Xin Y.H."/>
            <person name="Zhou Y.G."/>
            <person name="Schinner F."/>
            <person name="Margesin R."/>
        </authorList>
    </citation>
    <scope>NUCLEOTIDE SEQUENCE [LARGE SCALE GENOMIC DNA]</scope>
    <source>
        <strain evidence="2 3">DSM 22271</strain>
    </source>
</reference>
<dbReference type="OrthoDB" id="110250at2"/>
<evidence type="ECO:0000313" key="2">
    <source>
        <dbReference type="EMBL" id="OWQ98712.1"/>
    </source>
</evidence>
<gene>
    <name evidence="2" type="ORF">CDQ92_00380</name>
</gene>
<protein>
    <submittedName>
        <fullName evidence="2">Metal-dependent hydrolase</fullName>
    </submittedName>
</protein>
<feature type="transmembrane region" description="Helical" evidence="1">
    <location>
        <begin position="170"/>
        <end position="189"/>
    </location>
</feature>
<accession>A0A246JZM6</accession>
<keyword evidence="1" id="KW-0812">Transmembrane</keyword>
<sequence>MDNLTHSLVGAVLGQMGLKKKTGLAIPTLILAANLPDIDAACLAWLDGIQHLGFRRGITHGPIAMLVLPILLWAAMLAFDHWQARRGKRPAGRLPIDKRWLLALAYIGCLSHPALDWLNNYGIRLLEPFSSQWFYGDTIFIIDLWIWIALGLSVWLSLRRERGGATNWQRPAWVGFTAICVYIFANGLITGAAERTTATALAASGHRDALVVASPPPLAFWQRDIFWRTAERYGSGSFTPGVGGNLDISGLRAGMDDPRIEGWLMGDPDARAFLFWARMPVAQPDGDAILLRDQRFMHPLAQDRFQVRLTAPDTATRNQ</sequence>
<dbReference type="EMBL" id="NISK01000001">
    <property type="protein sequence ID" value="OWQ98712.1"/>
    <property type="molecule type" value="Genomic_DNA"/>
</dbReference>
<dbReference type="Pfam" id="PF04307">
    <property type="entry name" value="YdjM"/>
    <property type="match status" value="1"/>
</dbReference>
<evidence type="ECO:0000256" key="1">
    <source>
        <dbReference type="SAM" id="Phobius"/>
    </source>
</evidence>
<dbReference type="InterPro" id="IPR053170">
    <property type="entry name" value="Transcription_regulator"/>
</dbReference>
<name>A0A246JZM6_9SPHN</name>
<keyword evidence="1" id="KW-0472">Membrane</keyword>
<dbReference type="RefSeq" id="WP_088439081.1">
    <property type="nucleotide sequence ID" value="NZ_BMMC01000026.1"/>
</dbReference>
<dbReference type="AlphaFoldDB" id="A0A246JZM6"/>
<comment type="caution">
    <text evidence="2">The sequence shown here is derived from an EMBL/GenBank/DDBJ whole genome shotgun (WGS) entry which is preliminary data.</text>
</comment>
<organism evidence="2 3">
    <name type="scientific">Sphingopyxis bauzanensis</name>
    <dbReference type="NCBI Taxonomy" id="651663"/>
    <lineage>
        <taxon>Bacteria</taxon>
        <taxon>Pseudomonadati</taxon>
        <taxon>Pseudomonadota</taxon>
        <taxon>Alphaproteobacteria</taxon>
        <taxon>Sphingomonadales</taxon>
        <taxon>Sphingomonadaceae</taxon>
        <taxon>Sphingopyxis</taxon>
    </lineage>
</organism>
<feature type="transmembrane region" description="Helical" evidence="1">
    <location>
        <begin position="138"/>
        <end position="158"/>
    </location>
</feature>
<evidence type="ECO:0000313" key="3">
    <source>
        <dbReference type="Proteomes" id="UP000197361"/>
    </source>
</evidence>
<dbReference type="Proteomes" id="UP000197361">
    <property type="component" value="Unassembled WGS sequence"/>
</dbReference>
<feature type="transmembrane region" description="Helical" evidence="1">
    <location>
        <begin position="58"/>
        <end position="79"/>
    </location>
</feature>
<keyword evidence="3" id="KW-1185">Reference proteome</keyword>
<dbReference type="PANTHER" id="PTHR40031">
    <property type="entry name" value="HYPOTHETICAL MEMBRANE SPANNING PROTEIN"/>
    <property type="match status" value="1"/>
</dbReference>
<proteinExistence type="predicted"/>
<dbReference type="GO" id="GO:0016787">
    <property type="term" value="F:hydrolase activity"/>
    <property type="evidence" value="ECO:0007669"/>
    <property type="project" value="UniProtKB-KW"/>
</dbReference>
<keyword evidence="1" id="KW-1133">Transmembrane helix</keyword>
<dbReference type="InterPro" id="IPR007404">
    <property type="entry name" value="YdjM-like"/>
</dbReference>
<dbReference type="PANTHER" id="PTHR40031:SF1">
    <property type="entry name" value="MEMBRANE-BOUND METAL-DEPENDENT HYDROLASE"/>
    <property type="match status" value="1"/>
</dbReference>
<keyword evidence="2" id="KW-0378">Hydrolase</keyword>
<feature type="transmembrane region" description="Helical" evidence="1">
    <location>
        <begin position="100"/>
        <end position="118"/>
    </location>
</feature>